<dbReference type="Proteomes" id="UP000789901">
    <property type="component" value="Unassembled WGS sequence"/>
</dbReference>
<protein>
    <submittedName>
        <fullName evidence="2">44809_t:CDS:1</fullName>
    </submittedName>
</protein>
<name>A0ABN7UT68_GIGMA</name>
<feature type="chain" id="PRO_5045515326" evidence="1">
    <location>
        <begin position="25"/>
        <end position="63"/>
    </location>
</feature>
<evidence type="ECO:0000313" key="3">
    <source>
        <dbReference type="Proteomes" id="UP000789901"/>
    </source>
</evidence>
<keyword evidence="3" id="KW-1185">Reference proteome</keyword>
<comment type="caution">
    <text evidence="2">The sequence shown here is derived from an EMBL/GenBank/DDBJ whole genome shotgun (WGS) entry which is preliminary data.</text>
</comment>
<evidence type="ECO:0000313" key="2">
    <source>
        <dbReference type="EMBL" id="CAG8657814.1"/>
    </source>
</evidence>
<accession>A0ABN7UT68</accession>
<gene>
    <name evidence="2" type="ORF">GMARGA_LOCUS9718</name>
</gene>
<organism evidence="2 3">
    <name type="scientific">Gigaspora margarita</name>
    <dbReference type="NCBI Taxonomy" id="4874"/>
    <lineage>
        <taxon>Eukaryota</taxon>
        <taxon>Fungi</taxon>
        <taxon>Fungi incertae sedis</taxon>
        <taxon>Mucoromycota</taxon>
        <taxon>Glomeromycotina</taxon>
        <taxon>Glomeromycetes</taxon>
        <taxon>Diversisporales</taxon>
        <taxon>Gigasporaceae</taxon>
        <taxon>Gigaspora</taxon>
    </lineage>
</organism>
<proteinExistence type="predicted"/>
<reference evidence="2 3" key="1">
    <citation type="submission" date="2021-06" db="EMBL/GenBank/DDBJ databases">
        <authorList>
            <person name="Kallberg Y."/>
            <person name="Tangrot J."/>
            <person name="Rosling A."/>
        </authorList>
    </citation>
    <scope>NUCLEOTIDE SEQUENCE [LARGE SCALE GENOMIC DNA]</scope>
    <source>
        <strain evidence="2 3">120-4 pot B 10/14</strain>
    </source>
</reference>
<evidence type="ECO:0000256" key="1">
    <source>
        <dbReference type="SAM" id="SignalP"/>
    </source>
</evidence>
<feature type="non-terminal residue" evidence="2">
    <location>
        <position position="63"/>
    </location>
</feature>
<sequence>MEPPPKEFFKHVVLLLSLCSGLESVTIKGKTVTVIRMLTGQKLQKQHDKQEFDLEKCLNKSEL</sequence>
<keyword evidence="1" id="KW-0732">Signal</keyword>
<feature type="signal peptide" evidence="1">
    <location>
        <begin position="1"/>
        <end position="24"/>
    </location>
</feature>
<dbReference type="EMBL" id="CAJVQB010005284">
    <property type="protein sequence ID" value="CAG8657814.1"/>
    <property type="molecule type" value="Genomic_DNA"/>
</dbReference>